<evidence type="ECO:0000256" key="1">
    <source>
        <dbReference type="ARBA" id="ARBA00009280"/>
    </source>
</evidence>
<dbReference type="EMBL" id="FNXT01000904">
    <property type="protein sequence ID" value="SZX69105.1"/>
    <property type="molecule type" value="Genomic_DNA"/>
</dbReference>
<dbReference type="SMART" id="SM00046">
    <property type="entry name" value="DAGKc"/>
    <property type="match status" value="1"/>
</dbReference>
<dbReference type="InterPro" id="IPR017438">
    <property type="entry name" value="ATP-NAD_kinase_N"/>
</dbReference>
<dbReference type="SMART" id="SM00045">
    <property type="entry name" value="DAGKa"/>
    <property type="match status" value="1"/>
</dbReference>
<dbReference type="GO" id="GO:0005524">
    <property type="term" value="F:ATP binding"/>
    <property type="evidence" value="ECO:0007669"/>
    <property type="project" value="UniProtKB-KW"/>
</dbReference>
<evidence type="ECO:0000313" key="9">
    <source>
        <dbReference type="EMBL" id="SZX69105.1"/>
    </source>
</evidence>
<keyword evidence="3 6" id="KW-0547">Nucleotide-binding</keyword>
<evidence type="ECO:0000256" key="7">
    <source>
        <dbReference type="SAM" id="MobiDB-lite"/>
    </source>
</evidence>
<comment type="similarity">
    <text evidence="1 6">Belongs to the eukaryotic diacylglycerol kinase family.</text>
</comment>
<evidence type="ECO:0000256" key="2">
    <source>
        <dbReference type="ARBA" id="ARBA00022679"/>
    </source>
</evidence>
<dbReference type="GO" id="GO:0016020">
    <property type="term" value="C:membrane"/>
    <property type="evidence" value="ECO:0007669"/>
    <property type="project" value="TreeGrafter"/>
</dbReference>
<dbReference type="Gene3D" id="3.40.50.10330">
    <property type="entry name" value="Probable inorganic polyphosphate/atp-NAD kinase, domain 1"/>
    <property type="match status" value="1"/>
</dbReference>
<dbReference type="STRING" id="3088.A0A383VUD5"/>
<keyword evidence="2 6" id="KW-0808">Transferase</keyword>
<organism evidence="9 10">
    <name type="scientific">Tetradesmus obliquus</name>
    <name type="common">Green alga</name>
    <name type="synonym">Acutodesmus obliquus</name>
    <dbReference type="NCBI Taxonomy" id="3088"/>
    <lineage>
        <taxon>Eukaryota</taxon>
        <taxon>Viridiplantae</taxon>
        <taxon>Chlorophyta</taxon>
        <taxon>core chlorophytes</taxon>
        <taxon>Chlorophyceae</taxon>
        <taxon>CS clade</taxon>
        <taxon>Sphaeropleales</taxon>
        <taxon>Scenedesmaceae</taxon>
        <taxon>Tetradesmus</taxon>
    </lineage>
</organism>
<dbReference type="InterPro" id="IPR000756">
    <property type="entry name" value="Diacylglycerol_kin_accessory"/>
</dbReference>
<evidence type="ECO:0000313" key="10">
    <source>
        <dbReference type="Proteomes" id="UP000256970"/>
    </source>
</evidence>
<evidence type="ECO:0000256" key="5">
    <source>
        <dbReference type="ARBA" id="ARBA00022840"/>
    </source>
</evidence>
<dbReference type="PANTHER" id="PTHR11255:SF80">
    <property type="entry name" value="EYE-SPECIFIC DIACYLGLYCEROL KINASE"/>
    <property type="match status" value="1"/>
</dbReference>
<dbReference type="GO" id="GO:0007200">
    <property type="term" value="P:phospholipase C-activating G protein-coupled receptor signaling pathway"/>
    <property type="evidence" value="ECO:0007669"/>
    <property type="project" value="InterPro"/>
</dbReference>
<dbReference type="AlphaFoldDB" id="A0A383VUD5"/>
<evidence type="ECO:0000256" key="3">
    <source>
        <dbReference type="ARBA" id="ARBA00022741"/>
    </source>
</evidence>
<dbReference type="InterPro" id="IPR016064">
    <property type="entry name" value="NAD/diacylglycerol_kinase_sf"/>
</dbReference>
<dbReference type="SUPFAM" id="SSF111331">
    <property type="entry name" value="NAD kinase/diacylglycerol kinase-like"/>
    <property type="match status" value="1"/>
</dbReference>
<keyword evidence="10" id="KW-1185">Reference proteome</keyword>
<gene>
    <name evidence="9" type="ORF">BQ4739_LOCUS9406</name>
</gene>
<comment type="catalytic activity">
    <reaction evidence="6">
        <text>a 1,2-diacyl-sn-glycerol + ATP = a 1,2-diacyl-sn-glycero-3-phosphate + ADP + H(+)</text>
        <dbReference type="Rhea" id="RHEA:10272"/>
        <dbReference type="ChEBI" id="CHEBI:15378"/>
        <dbReference type="ChEBI" id="CHEBI:17815"/>
        <dbReference type="ChEBI" id="CHEBI:30616"/>
        <dbReference type="ChEBI" id="CHEBI:58608"/>
        <dbReference type="ChEBI" id="CHEBI:456216"/>
        <dbReference type="EC" id="2.7.1.107"/>
    </reaction>
</comment>
<dbReference type="Proteomes" id="UP000256970">
    <property type="component" value="Unassembled WGS sequence"/>
</dbReference>
<name>A0A383VUD5_TETOB</name>
<accession>A0A383VUD5</accession>
<reference evidence="9 10" key="1">
    <citation type="submission" date="2016-10" db="EMBL/GenBank/DDBJ databases">
        <authorList>
            <person name="Cai Z."/>
        </authorList>
    </citation>
    <scope>NUCLEOTIDE SEQUENCE [LARGE SCALE GENOMIC DNA]</scope>
</reference>
<dbReference type="Pfam" id="PF00609">
    <property type="entry name" value="DAGK_acc"/>
    <property type="match status" value="1"/>
</dbReference>
<dbReference type="InterPro" id="IPR037607">
    <property type="entry name" value="DGK"/>
</dbReference>
<evidence type="ECO:0000256" key="6">
    <source>
        <dbReference type="RuleBase" id="RU361128"/>
    </source>
</evidence>
<dbReference type="Pfam" id="PF00781">
    <property type="entry name" value="DAGK_cat"/>
    <property type="match status" value="1"/>
</dbReference>
<feature type="region of interest" description="Disordered" evidence="7">
    <location>
        <begin position="581"/>
        <end position="603"/>
    </location>
</feature>
<evidence type="ECO:0000256" key="4">
    <source>
        <dbReference type="ARBA" id="ARBA00022777"/>
    </source>
</evidence>
<proteinExistence type="inferred from homology"/>
<evidence type="ECO:0000259" key="8">
    <source>
        <dbReference type="PROSITE" id="PS50146"/>
    </source>
</evidence>
<protein>
    <recommendedName>
        <fullName evidence="6">Diacylglycerol kinase</fullName>
        <shortName evidence="6">DAG kinase</shortName>
        <ecNumber evidence="6">2.7.1.107</ecNumber>
    </recommendedName>
</protein>
<dbReference type="Gene3D" id="2.60.200.40">
    <property type="match status" value="1"/>
</dbReference>
<sequence length="726" mass="77368">MAPQLSIPPEEVQHPPVKDEHYVAWRAATDLRAPYRVAPEFLQHTKQDAVYDTDEAPLIVFINARSGGRVGPELAGVLARALGRSQVFDVSEHRPDVVLRQIWANFEQQQQRGNPRASAVRRRLRILACGGDGTVAWILKVIAQLDLQPQPAVAIMPLGTGNDLSRSFKWGAEFDWRWIKGHASVYSTLKRVADAPTRDLDFWQLRLLLPDGSYKPAHTYAIEEAGPQQQQRIAGLTGKSSSSAPVVMQGMFWNYFSIGADAQAAYNFHHLRDQHPMLAPNRVANQFWYSAFSCTSGWFCGTVPSVSTFTGLQVLQPGSSEWQQLAIPSSIKALVLVNLQSYGGGRNIWGESKSKTRSLRPPSVSDGLIEVVGFSHGYHAMAVMASGAKLARGRRLAQVAGVRLALHSPAAQPDGGRAKLFMQLDGEPWEQPVPAGASQQRVVLEVVHAGVSKLLANSSEPSSHPEKKMTKMLNKQQSAAYLAAPAGGLESSMHSDAQQQQQQQLVQLSELRDPRQLQLLHKSEECCSSSAASSAYEQHAAAQQHVQQQQHGAFPLMPQRVRAVSYGGVLPNAHAHELPAGSSCSDPGVGPSHNGAAAAAASRMGTGRRSLAVQTGGSGSEDAACYTEGDSYEYNCQGASALSSPARLLAGRQSSYSSGGSPAAVAVIEMVGGAPALAMQQLEGVGLKLPAVTSAAGATGAAAAGVVGSRDGAPRGFSSLEGLSIC</sequence>
<keyword evidence="4 6" id="KW-0418">Kinase</keyword>
<dbReference type="InterPro" id="IPR001206">
    <property type="entry name" value="Diacylglycerol_kinase_cat_dom"/>
</dbReference>
<dbReference type="PROSITE" id="PS50146">
    <property type="entry name" value="DAGK"/>
    <property type="match status" value="1"/>
</dbReference>
<dbReference type="PANTHER" id="PTHR11255">
    <property type="entry name" value="DIACYLGLYCEROL KINASE"/>
    <property type="match status" value="1"/>
</dbReference>
<feature type="domain" description="DAGKc" evidence="8">
    <location>
        <begin position="53"/>
        <end position="212"/>
    </location>
</feature>
<keyword evidence="5 6" id="KW-0067">ATP-binding</keyword>
<dbReference type="EC" id="2.7.1.107" evidence="6"/>
<dbReference type="GO" id="GO:0004143">
    <property type="term" value="F:ATP-dependent diacylglycerol kinase activity"/>
    <property type="evidence" value="ECO:0007669"/>
    <property type="project" value="UniProtKB-EC"/>
</dbReference>